<dbReference type="GO" id="GO:0005634">
    <property type="term" value="C:nucleus"/>
    <property type="evidence" value="ECO:0007669"/>
    <property type="project" value="UniProtKB-SubCell"/>
</dbReference>
<evidence type="ECO:0000313" key="13">
    <source>
        <dbReference type="Proteomes" id="UP000813824"/>
    </source>
</evidence>
<keyword evidence="13" id="KW-1185">Reference proteome</keyword>
<evidence type="ECO:0000256" key="8">
    <source>
        <dbReference type="ARBA" id="ARBA00023242"/>
    </source>
</evidence>
<feature type="region of interest" description="Disordered" evidence="11">
    <location>
        <begin position="119"/>
        <end position="191"/>
    </location>
</feature>
<dbReference type="OrthoDB" id="47785at2759"/>
<feature type="compositionally biased region" description="Low complexity" evidence="11">
    <location>
        <begin position="76"/>
        <end position="85"/>
    </location>
</feature>
<feature type="compositionally biased region" description="Polar residues" evidence="11">
    <location>
        <begin position="159"/>
        <end position="186"/>
    </location>
</feature>
<comment type="subcellular location">
    <subcellularLocation>
        <location evidence="1">Nucleus</location>
    </subcellularLocation>
</comment>
<dbReference type="CDD" id="cd09123">
    <property type="entry name" value="PLDc_Tdp1_2"/>
    <property type="match status" value="1"/>
</dbReference>
<evidence type="ECO:0000256" key="7">
    <source>
        <dbReference type="ARBA" id="ARBA00023204"/>
    </source>
</evidence>
<keyword evidence="8" id="KW-0539">Nucleus</keyword>
<dbReference type="GO" id="GO:0006281">
    <property type="term" value="P:DNA repair"/>
    <property type="evidence" value="ECO:0007669"/>
    <property type="project" value="UniProtKB-KW"/>
</dbReference>
<evidence type="ECO:0000313" key="12">
    <source>
        <dbReference type="EMBL" id="KAH8077080.1"/>
    </source>
</evidence>
<keyword evidence="7" id="KW-0234">DNA repair</keyword>
<feature type="region of interest" description="Disordered" evidence="11">
    <location>
        <begin position="520"/>
        <end position="541"/>
    </location>
</feature>
<evidence type="ECO:0000256" key="6">
    <source>
        <dbReference type="ARBA" id="ARBA00022839"/>
    </source>
</evidence>
<accession>A0A8K0XJN4</accession>
<dbReference type="GO" id="GO:0003697">
    <property type="term" value="F:single-stranded DNA binding"/>
    <property type="evidence" value="ECO:0007669"/>
    <property type="project" value="TreeGrafter"/>
</dbReference>
<evidence type="ECO:0000256" key="10">
    <source>
        <dbReference type="PIRSR" id="PIRSR610347-2"/>
    </source>
</evidence>
<feature type="region of interest" description="Disordered" evidence="11">
    <location>
        <begin position="65"/>
        <end position="99"/>
    </location>
</feature>
<evidence type="ECO:0000256" key="4">
    <source>
        <dbReference type="ARBA" id="ARBA00022763"/>
    </source>
</evidence>
<comment type="caution">
    <text evidence="12">The sequence shown here is derived from an EMBL/GenBank/DDBJ whole genome shotgun (WGS) entry which is preliminary data.</text>
</comment>
<keyword evidence="3" id="KW-0540">Nuclease</keyword>
<sequence length="632" mass="70465">MNDFNDDDIALAIALSLKDAGPPKAPRKPVAAEVIEIESDSDDGEPNHKKVHLSEDAQFEVQMRHAMQLSKMDSGPSSATSSRPTSTPPAQPSQTQPMSMILSDRKKLEAERLARLKRLRPDIAQAQESRGGASDEDDEDVDERAGDRTAKRQRLLSALPSSHRTNAASSSTRVNANPTASGSKTGQDGFFWEGELRQTANRHVDRDKDTRPVFRLSEIIGPKEDISFAILSAYVVEQAWIYEFFKIRTPLILVAHDVQGNATMKEILPETGRLRVMVSTANLIRYDWSDIENTVWVQDFPLRPSPIPHDSKADDFPTTFSRILRSVNVVPALLQMGRNGHDDLPLKRVEDLRCKWDFSKAKVYLIPSIAGRHEGWPKVIQTGHTSLMKALRDMGACTGQSRDLTLECQGSSIGTYSTQWMNEFYCSARGDSAESWLDQPKTRRSKLPYPPIKILFPSTKTVRESVLGEQGGGTMFCRRAQWQAAKFPRDLFHDSNSKRGGVLMHSKMVVGIFKGGAFASSSGLAGKRSSRTDSFDSGDDEDIVEVSPQVQEDLYGWVYVGSHNFTPSAWGNLSGSAFNPVMNVTNFELGIAFPLRSEEELEEVACWKRPARKYVIGKDEPWMQSESAHFIE</sequence>
<evidence type="ECO:0000256" key="3">
    <source>
        <dbReference type="ARBA" id="ARBA00022722"/>
    </source>
</evidence>
<protein>
    <submittedName>
        <fullName evidence="12">Phospholipase D/nuclease</fullName>
    </submittedName>
</protein>
<keyword evidence="4" id="KW-0227">DNA damage</keyword>
<reference evidence="12" key="1">
    <citation type="journal article" date="2021" name="New Phytol.">
        <title>Evolutionary innovations through gain and loss of genes in the ectomycorrhizal Boletales.</title>
        <authorList>
            <person name="Wu G."/>
            <person name="Miyauchi S."/>
            <person name="Morin E."/>
            <person name="Kuo A."/>
            <person name="Drula E."/>
            <person name="Varga T."/>
            <person name="Kohler A."/>
            <person name="Feng B."/>
            <person name="Cao Y."/>
            <person name="Lipzen A."/>
            <person name="Daum C."/>
            <person name="Hundley H."/>
            <person name="Pangilinan J."/>
            <person name="Johnson J."/>
            <person name="Barry K."/>
            <person name="LaButti K."/>
            <person name="Ng V."/>
            <person name="Ahrendt S."/>
            <person name="Min B."/>
            <person name="Choi I.G."/>
            <person name="Park H."/>
            <person name="Plett J.M."/>
            <person name="Magnuson J."/>
            <person name="Spatafora J.W."/>
            <person name="Nagy L.G."/>
            <person name="Henrissat B."/>
            <person name="Grigoriev I.V."/>
            <person name="Yang Z.L."/>
            <person name="Xu J."/>
            <person name="Martin F.M."/>
        </authorList>
    </citation>
    <scope>NUCLEOTIDE SEQUENCE</scope>
    <source>
        <strain evidence="12">KKN 215</strain>
    </source>
</reference>
<dbReference type="SUPFAM" id="SSF56024">
    <property type="entry name" value="Phospholipase D/nuclease"/>
    <property type="match status" value="2"/>
</dbReference>
<dbReference type="PANTHER" id="PTHR12415">
    <property type="entry name" value="TYROSYL-DNA PHOSPHODIESTERASE 1"/>
    <property type="match status" value="1"/>
</dbReference>
<dbReference type="InterPro" id="IPR003903">
    <property type="entry name" value="UIM_dom"/>
</dbReference>
<dbReference type="PANTHER" id="PTHR12415:SF0">
    <property type="entry name" value="TYROSYL-DNA PHOSPHODIESTERASE 1"/>
    <property type="match status" value="1"/>
</dbReference>
<name>A0A8K0XJN4_9AGAR</name>
<comment type="similarity">
    <text evidence="2">Belongs to the tyrosyl-DNA phosphodiesterase family.</text>
</comment>
<keyword evidence="6" id="KW-0269">Exonuclease</keyword>
<feature type="active site" description="Proton donor/acceptor" evidence="9">
    <location>
        <position position="505"/>
    </location>
</feature>
<dbReference type="AlphaFoldDB" id="A0A8K0XJN4"/>
<dbReference type="EMBL" id="JAEVFJ010000066">
    <property type="protein sequence ID" value="KAH8077080.1"/>
    <property type="molecule type" value="Genomic_DNA"/>
</dbReference>
<dbReference type="InterPro" id="IPR010347">
    <property type="entry name" value="Tdp1"/>
</dbReference>
<organism evidence="12 13">
    <name type="scientific">Cristinia sonorae</name>
    <dbReference type="NCBI Taxonomy" id="1940300"/>
    <lineage>
        <taxon>Eukaryota</taxon>
        <taxon>Fungi</taxon>
        <taxon>Dikarya</taxon>
        <taxon>Basidiomycota</taxon>
        <taxon>Agaricomycotina</taxon>
        <taxon>Agaricomycetes</taxon>
        <taxon>Agaricomycetidae</taxon>
        <taxon>Agaricales</taxon>
        <taxon>Pleurotineae</taxon>
        <taxon>Stephanosporaceae</taxon>
        <taxon>Cristinia</taxon>
    </lineage>
</organism>
<dbReference type="PROSITE" id="PS50330">
    <property type="entry name" value="UIM"/>
    <property type="match status" value="1"/>
</dbReference>
<dbReference type="GO" id="GO:0004527">
    <property type="term" value="F:exonuclease activity"/>
    <property type="evidence" value="ECO:0007669"/>
    <property type="project" value="UniProtKB-KW"/>
</dbReference>
<gene>
    <name evidence="12" type="ORF">BXZ70DRAFT_1002924</name>
</gene>
<evidence type="ECO:0000256" key="9">
    <source>
        <dbReference type="PIRSR" id="PIRSR610347-1"/>
    </source>
</evidence>
<dbReference type="Gene3D" id="3.30.870.10">
    <property type="entry name" value="Endonuclease Chain A"/>
    <property type="match status" value="2"/>
</dbReference>
<keyword evidence="5" id="KW-0378">Hydrolase</keyword>
<evidence type="ECO:0000256" key="1">
    <source>
        <dbReference type="ARBA" id="ARBA00004123"/>
    </source>
</evidence>
<dbReference type="Pfam" id="PF06087">
    <property type="entry name" value="Tyr-DNA_phospho"/>
    <property type="match status" value="1"/>
</dbReference>
<evidence type="ECO:0000256" key="2">
    <source>
        <dbReference type="ARBA" id="ARBA00010205"/>
    </source>
</evidence>
<evidence type="ECO:0000256" key="5">
    <source>
        <dbReference type="ARBA" id="ARBA00022801"/>
    </source>
</evidence>
<dbReference type="GO" id="GO:0003690">
    <property type="term" value="F:double-stranded DNA binding"/>
    <property type="evidence" value="ECO:0007669"/>
    <property type="project" value="TreeGrafter"/>
</dbReference>
<dbReference type="Proteomes" id="UP000813824">
    <property type="component" value="Unassembled WGS sequence"/>
</dbReference>
<dbReference type="GO" id="GO:0017005">
    <property type="term" value="F:3'-tyrosyl-DNA phosphodiesterase activity"/>
    <property type="evidence" value="ECO:0007669"/>
    <property type="project" value="TreeGrafter"/>
</dbReference>
<evidence type="ECO:0000256" key="11">
    <source>
        <dbReference type="SAM" id="MobiDB-lite"/>
    </source>
</evidence>
<feature type="binding site" evidence="10">
    <location>
        <position position="507"/>
    </location>
    <ligand>
        <name>substrate</name>
    </ligand>
</feature>
<proteinExistence type="inferred from homology"/>